<feature type="domain" description="N-acetyltransferase" evidence="4">
    <location>
        <begin position="30"/>
        <end position="175"/>
    </location>
</feature>
<protein>
    <submittedName>
        <fullName evidence="5">[SSU ribosomal protein S5P]-alanine acetyltransferase</fullName>
    </submittedName>
</protein>
<dbReference type="Pfam" id="PF13302">
    <property type="entry name" value="Acetyltransf_3"/>
    <property type="match status" value="1"/>
</dbReference>
<evidence type="ECO:0000259" key="4">
    <source>
        <dbReference type="PROSITE" id="PS51186"/>
    </source>
</evidence>
<dbReference type="Proteomes" id="UP000245469">
    <property type="component" value="Unassembled WGS sequence"/>
</dbReference>
<dbReference type="PANTHER" id="PTHR43792:SF8">
    <property type="entry name" value="[RIBOSOMAL PROTEIN US5]-ALANINE N-ACETYLTRANSFERASE"/>
    <property type="match status" value="1"/>
</dbReference>
<dbReference type="InterPro" id="IPR000182">
    <property type="entry name" value="GNAT_dom"/>
</dbReference>
<accession>A0A316A6V1</accession>
<keyword evidence="5" id="KW-0689">Ribosomal protein</keyword>
<dbReference type="EMBL" id="QGDQ01000011">
    <property type="protein sequence ID" value="PWJ53611.1"/>
    <property type="molecule type" value="Genomic_DNA"/>
</dbReference>
<keyword evidence="1 5" id="KW-0808">Transferase</keyword>
<dbReference type="GO" id="GO:0005840">
    <property type="term" value="C:ribosome"/>
    <property type="evidence" value="ECO:0007669"/>
    <property type="project" value="UniProtKB-KW"/>
</dbReference>
<dbReference type="AlphaFoldDB" id="A0A316A6V1"/>
<dbReference type="SUPFAM" id="SSF55729">
    <property type="entry name" value="Acyl-CoA N-acyltransferases (Nat)"/>
    <property type="match status" value="1"/>
</dbReference>
<dbReference type="GO" id="GO:0005737">
    <property type="term" value="C:cytoplasm"/>
    <property type="evidence" value="ECO:0007669"/>
    <property type="project" value="TreeGrafter"/>
</dbReference>
<keyword evidence="5" id="KW-0687">Ribonucleoprotein</keyword>
<dbReference type="GO" id="GO:0008999">
    <property type="term" value="F:protein-N-terminal-alanine acetyltransferase activity"/>
    <property type="evidence" value="ECO:0007669"/>
    <property type="project" value="TreeGrafter"/>
</dbReference>
<organism evidence="5 6">
    <name type="scientific">Quadrisphaera granulorum</name>
    <dbReference type="NCBI Taxonomy" id="317664"/>
    <lineage>
        <taxon>Bacteria</taxon>
        <taxon>Bacillati</taxon>
        <taxon>Actinomycetota</taxon>
        <taxon>Actinomycetes</taxon>
        <taxon>Kineosporiales</taxon>
        <taxon>Kineosporiaceae</taxon>
        <taxon>Quadrisphaera</taxon>
    </lineage>
</organism>
<comment type="similarity">
    <text evidence="3">Belongs to the acetyltransferase family. RimJ subfamily.</text>
</comment>
<evidence type="ECO:0000256" key="2">
    <source>
        <dbReference type="ARBA" id="ARBA00023315"/>
    </source>
</evidence>
<gene>
    <name evidence="5" type="ORF">BXY45_11114</name>
</gene>
<keyword evidence="2" id="KW-0012">Acyltransferase</keyword>
<evidence type="ECO:0000313" key="5">
    <source>
        <dbReference type="EMBL" id="PWJ53611.1"/>
    </source>
</evidence>
<keyword evidence="6" id="KW-1185">Reference proteome</keyword>
<evidence type="ECO:0000256" key="1">
    <source>
        <dbReference type="ARBA" id="ARBA00022679"/>
    </source>
</evidence>
<dbReference type="Gene3D" id="3.40.630.30">
    <property type="match status" value="1"/>
</dbReference>
<dbReference type="PROSITE" id="PS51186">
    <property type="entry name" value="GNAT"/>
    <property type="match status" value="1"/>
</dbReference>
<sequence>MVISTTTTTRNETTGVSVRLVHDDDVPTLTDLLRRSREHLAPWEPLRDASFFTETSQRASIQALLERHAAGTHVPLVITDDGDVVGRITVNDVVRGAFQSAHLGYWVGAEHTGRGVATAAVAATVRLAFGELGLHRLQADTLVHNVASQTVLARNGFSRIGTAPRYLKIAGRWQDHHLHQLLHDDHTDA</sequence>
<comment type="caution">
    <text evidence="5">The sequence shown here is derived from an EMBL/GenBank/DDBJ whole genome shotgun (WGS) entry which is preliminary data.</text>
</comment>
<name>A0A316A6V1_9ACTN</name>
<proteinExistence type="inferred from homology"/>
<dbReference type="InterPro" id="IPR016181">
    <property type="entry name" value="Acyl_CoA_acyltransferase"/>
</dbReference>
<evidence type="ECO:0000256" key="3">
    <source>
        <dbReference type="ARBA" id="ARBA00038502"/>
    </source>
</evidence>
<dbReference type="InterPro" id="IPR051531">
    <property type="entry name" value="N-acetyltransferase"/>
</dbReference>
<reference evidence="5 6" key="1">
    <citation type="submission" date="2018-03" db="EMBL/GenBank/DDBJ databases">
        <title>Genomic Encyclopedia of Archaeal and Bacterial Type Strains, Phase II (KMG-II): from individual species to whole genera.</title>
        <authorList>
            <person name="Goeker M."/>
        </authorList>
    </citation>
    <scope>NUCLEOTIDE SEQUENCE [LARGE SCALE GENOMIC DNA]</scope>
    <source>
        <strain evidence="5 6">DSM 44889</strain>
    </source>
</reference>
<evidence type="ECO:0000313" key="6">
    <source>
        <dbReference type="Proteomes" id="UP000245469"/>
    </source>
</evidence>
<dbReference type="PANTHER" id="PTHR43792">
    <property type="entry name" value="GNAT FAMILY, PUTATIVE (AFU_ORTHOLOGUE AFUA_3G00765)-RELATED-RELATED"/>
    <property type="match status" value="1"/>
</dbReference>